<sequence length="612" mass="67957">MDNSHVFSNHTDEHTVKRIKIDQDVQKCSPLKQSIFSSYILSQASQAQLQEEFTSAQPYTHCVLRDVFNAEDLRLAREEIINNVHATYKETDLFKVFQTGDLGNLAKLDSEAAAKLPTLMRLKDALYSEQMRELMRAITGCGELSDKIDCSCNVYAEGGHLLCHDDVIGTRRVSWIVYLTDPDEPWTVEEGGALELYPQAPGEPHTPDVFPTVNLLPTFNTMAVFTVQPGKSFHAVQEVFTADKPRMSISGWYHAPQEPEDASKASLQQLQQIRPGQDMEAHDYFAFTGSPSTQSSDDLSDDDLSLLVRYINPSYLAEENWPKVQAKFQEDGSIQLQNFLKKALADRIVQQLVEEDRRDGLGSGLRPQSYAIGVGDGWVPVGPPHKQRYLRYQQGSDDGPSSVASCSSCGSLLQHVREKLFSSGAFCRLIQKFTTLKMISQRCEVRRFRPGLDYTVAHYGILTKDPRLDVVLCFVDSSAPSESIRNKPSAASRQKNKEGDNGSMIDEEDASNPVQDKGALWDVGEVGGFEAYLLADDDKEGAGPEDTYRVQGDESGVLNVSAAANSLNLVLRDEGLMKFVKYLSYLAPGSRWDVAMECVPEDDSSSEDEAGC</sequence>
<dbReference type="InterPro" id="IPR006620">
    <property type="entry name" value="Pro_4_hyd_alph"/>
</dbReference>
<dbReference type="PANTHER" id="PTHR12117">
    <property type="entry name" value="HISTONE ACETYLTRANSFERASE COMPLEX"/>
    <property type="match status" value="1"/>
</dbReference>
<dbReference type="STRING" id="1157962.A0A250XGE9"/>
<evidence type="ECO:0000256" key="9">
    <source>
        <dbReference type="SAM" id="MobiDB-lite"/>
    </source>
</evidence>
<evidence type="ECO:0000256" key="7">
    <source>
        <dbReference type="ARBA" id="ARBA00023004"/>
    </source>
</evidence>
<dbReference type="InterPro" id="IPR005123">
    <property type="entry name" value="Oxoglu/Fe-dep_dioxygenase_dom"/>
</dbReference>
<comment type="similarity">
    <text evidence="2">Belongs to the TPA1 family.</text>
</comment>
<dbReference type="GO" id="GO:0031543">
    <property type="term" value="F:peptidyl-proline dioxygenase activity"/>
    <property type="evidence" value="ECO:0007669"/>
    <property type="project" value="UniProtKB-ARBA"/>
</dbReference>
<feature type="domain" description="Fe2OG dioxygenase" evidence="10">
    <location>
        <begin position="146"/>
        <end position="255"/>
    </location>
</feature>
<dbReference type="InterPro" id="IPR019601">
    <property type="entry name" value="Oxoglutarate/Fe-dep_Oase_C"/>
</dbReference>
<dbReference type="GO" id="GO:0005506">
    <property type="term" value="F:iron ion binding"/>
    <property type="evidence" value="ECO:0007669"/>
    <property type="project" value="InterPro"/>
</dbReference>
<keyword evidence="5" id="KW-0223">Dioxygenase</keyword>
<evidence type="ECO:0000256" key="2">
    <source>
        <dbReference type="ARBA" id="ARBA00007443"/>
    </source>
</evidence>
<keyword evidence="12" id="KW-1185">Reference proteome</keyword>
<evidence type="ECO:0000313" key="12">
    <source>
        <dbReference type="Proteomes" id="UP000232323"/>
    </source>
</evidence>
<dbReference type="Proteomes" id="UP000232323">
    <property type="component" value="Unassembled WGS sequence"/>
</dbReference>
<evidence type="ECO:0000313" key="11">
    <source>
        <dbReference type="EMBL" id="GAX82106.1"/>
    </source>
</evidence>
<dbReference type="PANTHER" id="PTHR12117:SF0">
    <property type="entry name" value="PROLYL 3-HYDROXYLASE OGFOD1"/>
    <property type="match status" value="1"/>
</dbReference>
<name>A0A250XGE9_9CHLO</name>
<keyword evidence="3" id="KW-0479">Metal-binding</keyword>
<keyword evidence="6" id="KW-0560">Oxidoreductase</keyword>
<accession>A0A250XGE9</accession>
<evidence type="ECO:0000256" key="4">
    <source>
        <dbReference type="ARBA" id="ARBA00022896"/>
    </source>
</evidence>
<evidence type="ECO:0000256" key="8">
    <source>
        <dbReference type="ARBA" id="ARBA00047444"/>
    </source>
</evidence>
<comment type="catalytic activity">
    <reaction evidence="8">
        <text>[ribosomal protein uS12]-L-proline + 2-oxoglutarate + O2 = [ribosomal protein uS12]-(3S)-3-hydroxy-L-proline + succinate + CO2</text>
        <dbReference type="Rhea" id="RHEA:54156"/>
        <dbReference type="Rhea" id="RHEA-COMP:13816"/>
        <dbReference type="Rhea" id="RHEA-COMP:13818"/>
        <dbReference type="ChEBI" id="CHEBI:15379"/>
        <dbReference type="ChEBI" id="CHEBI:16526"/>
        <dbReference type="ChEBI" id="CHEBI:16810"/>
        <dbReference type="ChEBI" id="CHEBI:30031"/>
        <dbReference type="ChEBI" id="CHEBI:50342"/>
        <dbReference type="ChEBI" id="CHEBI:85428"/>
    </reaction>
</comment>
<dbReference type="InterPro" id="IPR043044">
    <property type="entry name" value="TPA1/Ofd1_C"/>
</dbReference>
<organism evidence="11 12">
    <name type="scientific">Chlamydomonas eustigma</name>
    <dbReference type="NCBI Taxonomy" id="1157962"/>
    <lineage>
        <taxon>Eukaryota</taxon>
        <taxon>Viridiplantae</taxon>
        <taxon>Chlorophyta</taxon>
        <taxon>core chlorophytes</taxon>
        <taxon>Chlorophyceae</taxon>
        <taxon>CS clade</taxon>
        <taxon>Chlamydomonadales</taxon>
        <taxon>Chlamydomonadaceae</taxon>
        <taxon>Chlamydomonas</taxon>
    </lineage>
</organism>
<dbReference type="EMBL" id="BEGY01000075">
    <property type="protein sequence ID" value="GAX82106.1"/>
    <property type="molecule type" value="Genomic_DNA"/>
</dbReference>
<dbReference type="PROSITE" id="PS51471">
    <property type="entry name" value="FE2OG_OXY"/>
    <property type="match status" value="1"/>
</dbReference>
<comment type="caution">
    <text evidence="11">The sequence shown here is derived from an EMBL/GenBank/DDBJ whole genome shotgun (WGS) entry which is preliminary data.</text>
</comment>
<dbReference type="InterPro" id="IPR051842">
    <property type="entry name" value="uS12_prolyl_hydroxylase"/>
</dbReference>
<evidence type="ECO:0000256" key="3">
    <source>
        <dbReference type="ARBA" id="ARBA00022723"/>
    </source>
</evidence>
<evidence type="ECO:0000256" key="5">
    <source>
        <dbReference type="ARBA" id="ARBA00022964"/>
    </source>
</evidence>
<comment type="cofactor">
    <cofactor evidence="1">
        <name>L-ascorbate</name>
        <dbReference type="ChEBI" id="CHEBI:38290"/>
    </cofactor>
</comment>
<dbReference type="Pfam" id="PF10637">
    <property type="entry name" value="Ofd1_CTDD"/>
    <property type="match status" value="1"/>
</dbReference>
<proteinExistence type="inferred from homology"/>
<evidence type="ECO:0000256" key="1">
    <source>
        <dbReference type="ARBA" id="ARBA00001961"/>
    </source>
</evidence>
<dbReference type="GO" id="GO:0031418">
    <property type="term" value="F:L-ascorbic acid binding"/>
    <property type="evidence" value="ECO:0007669"/>
    <property type="project" value="UniProtKB-KW"/>
</dbReference>
<feature type="region of interest" description="Disordered" evidence="9">
    <location>
        <begin position="480"/>
        <end position="515"/>
    </location>
</feature>
<dbReference type="SMART" id="SM00702">
    <property type="entry name" value="P4Hc"/>
    <property type="match status" value="1"/>
</dbReference>
<reference evidence="11 12" key="1">
    <citation type="submission" date="2017-08" db="EMBL/GenBank/DDBJ databases">
        <title>Acidophilic green algal genome provides insights into adaptation to an acidic environment.</title>
        <authorList>
            <person name="Hirooka S."/>
            <person name="Hirose Y."/>
            <person name="Kanesaki Y."/>
            <person name="Higuchi S."/>
            <person name="Fujiwara T."/>
            <person name="Onuma R."/>
            <person name="Era A."/>
            <person name="Ohbayashi R."/>
            <person name="Uzuka A."/>
            <person name="Nozaki H."/>
            <person name="Yoshikawa H."/>
            <person name="Miyagishima S.Y."/>
        </authorList>
    </citation>
    <scope>NUCLEOTIDE SEQUENCE [LARGE SCALE GENOMIC DNA]</scope>
    <source>
        <strain evidence="11 12">NIES-2499</strain>
    </source>
</reference>
<dbReference type="AlphaFoldDB" id="A0A250XGE9"/>
<dbReference type="OrthoDB" id="430522at2759"/>
<dbReference type="Pfam" id="PF13661">
    <property type="entry name" value="2OG-FeII_Oxy_4"/>
    <property type="match status" value="1"/>
</dbReference>
<evidence type="ECO:0000259" key="10">
    <source>
        <dbReference type="PROSITE" id="PS51471"/>
    </source>
</evidence>
<keyword evidence="4" id="KW-0847">Vitamin C</keyword>
<gene>
    <name evidence="11" type="ORF">CEUSTIGMA_g9534.t1</name>
</gene>
<dbReference type="Gene3D" id="2.60.120.620">
    <property type="entry name" value="q2cbj1_9rhob like domain"/>
    <property type="match status" value="1"/>
</dbReference>
<protein>
    <recommendedName>
        <fullName evidence="10">Fe2OG dioxygenase domain-containing protein</fullName>
    </recommendedName>
</protein>
<dbReference type="InterPro" id="IPR039558">
    <property type="entry name" value="TPA1/OFD1_N"/>
</dbReference>
<evidence type="ECO:0000256" key="6">
    <source>
        <dbReference type="ARBA" id="ARBA00023002"/>
    </source>
</evidence>
<keyword evidence="7" id="KW-0408">Iron</keyword>
<dbReference type="Gene3D" id="3.60.130.20">
    <property type="entry name" value="Oxoglutarate/iron-dependent oxygenase, C-terminal degradation domain"/>
    <property type="match status" value="1"/>
</dbReference>